<keyword evidence="3" id="KW-0547">Nucleotide-binding</keyword>
<evidence type="ECO:0000256" key="4">
    <source>
        <dbReference type="ARBA" id="ARBA00022840"/>
    </source>
</evidence>
<dbReference type="CDD" id="cd03216">
    <property type="entry name" value="ABC_Carb_Monos_I"/>
    <property type="match status" value="1"/>
</dbReference>
<dbReference type="InterPro" id="IPR003439">
    <property type="entry name" value="ABC_transporter-like_ATP-bd"/>
</dbReference>
<accession>A0ABN6DTH6</accession>
<keyword evidence="1" id="KW-0813">Transport</keyword>
<evidence type="ECO:0000256" key="2">
    <source>
        <dbReference type="ARBA" id="ARBA00022737"/>
    </source>
</evidence>
<proteinExistence type="predicted"/>
<dbReference type="Pfam" id="PF00005">
    <property type="entry name" value="ABC_tran"/>
    <property type="match status" value="2"/>
</dbReference>
<organism evidence="6 7">
    <name type="scientific">Desulfuromonas versatilis</name>
    <dbReference type="NCBI Taxonomy" id="2802975"/>
    <lineage>
        <taxon>Bacteria</taxon>
        <taxon>Pseudomonadati</taxon>
        <taxon>Thermodesulfobacteriota</taxon>
        <taxon>Desulfuromonadia</taxon>
        <taxon>Desulfuromonadales</taxon>
        <taxon>Desulfuromonadaceae</taxon>
        <taxon>Desulfuromonas</taxon>
    </lineage>
</organism>
<evidence type="ECO:0000313" key="6">
    <source>
        <dbReference type="EMBL" id="BCR03443.1"/>
    </source>
</evidence>
<keyword evidence="4 6" id="KW-0067">ATP-binding</keyword>
<keyword evidence="7" id="KW-1185">Reference proteome</keyword>
<keyword evidence="2" id="KW-0677">Repeat</keyword>
<dbReference type="Gene3D" id="3.40.50.300">
    <property type="entry name" value="P-loop containing nucleotide triphosphate hydrolases"/>
    <property type="match status" value="2"/>
</dbReference>
<dbReference type="RefSeq" id="WP_221250915.1">
    <property type="nucleotide sequence ID" value="NZ_AP024355.1"/>
</dbReference>
<dbReference type="InterPro" id="IPR003593">
    <property type="entry name" value="AAA+_ATPase"/>
</dbReference>
<feature type="domain" description="ABC transporter" evidence="5">
    <location>
        <begin position="7"/>
        <end position="242"/>
    </location>
</feature>
<name>A0ABN6DTH6_9BACT</name>
<feature type="domain" description="ABC transporter" evidence="5">
    <location>
        <begin position="258"/>
        <end position="502"/>
    </location>
</feature>
<evidence type="ECO:0000256" key="3">
    <source>
        <dbReference type="ARBA" id="ARBA00022741"/>
    </source>
</evidence>
<reference evidence="6 7" key="2">
    <citation type="journal article" date="2021" name="Int. J. Syst. Evol. Microbiol.">
        <title>Isolation and Polyphasic Characterization of Desulfuromonas versatilis sp. Nov., an Electrogenic Bacteria Capable of Versatile Metabolism Isolated from a Graphene Oxide-Reducing Enrichment Culture.</title>
        <authorList>
            <person name="Xie L."/>
            <person name="Yoshida N."/>
            <person name="Ishii S."/>
            <person name="Meng L."/>
        </authorList>
    </citation>
    <scope>NUCLEOTIDE SEQUENCE [LARGE SCALE GENOMIC DNA]</scope>
    <source>
        <strain evidence="6 7">NIT-T3</strain>
    </source>
</reference>
<evidence type="ECO:0000259" key="5">
    <source>
        <dbReference type="PROSITE" id="PS50893"/>
    </source>
</evidence>
<sequence>MPHPTVLRLRDITKRFGPLIANDAICLDLAEGEVLALLGENGAGKTTLMNILFGHYVADAGTVEVFGQELPPGKPRAAIEAGVGMVHQHFTLADNLTVLENVVLGTERLFTPRQDLKGAARRLRELGREFGLEVDPRARVRDLSVGERQRVEILKVLYRNARILILDEPTAVLTPPEVDSLFLTLRRLVGRGLAVVFISHKLAEVMAISDRVAVLRGGRVVHETGIDETSREALAEAMVGREIPKPKRVPLNPGKPLLGLDGVTVRGEHGKVHLQEASLDLREHEILGIAGVSGNGQAQLADLLCGLLGPDEGRMTLADGALLKPSPRAMVRHGIGRIVEDRNGTGLIGDMTITENLASESYREKRFSRFGLLRFAALREHAGRLVREFDVRCPGISAPVRKLSGGNMQKLVLARVLARNPSVILAHQPTWGLDVGAASYVHSQLLAARERGAATLLISEDLDELLQLSDRIQVIYHGRLSPPLDAGEVTLQQLGLLMSGQDFAAAG</sequence>
<dbReference type="PANTHER" id="PTHR43790:SF9">
    <property type="entry name" value="GALACTOFURANOSE TRANSPORTER ATP-BINDING PROTEIN YTFR"/>
    <property type="match status" value="1"/>
</dbReference>
<dbReference type="InterPro" id="IPR027417">
    <property type="entry name" value="P-loop_NTPase"/>
</dbReference>
<evidence type="ECO:0000256" key="1">
    <source>
        <dbReference type="ARBA" id="ARBA00022448"/>
    </source>
</evidence>
<dbReference type="PANTHER" id="PTHR43790">
    <property type="entry name" value="CARBOHYDRATE TRANSPORT ATP-BINDING PROTEIN MG119-RELATED"/>
    <property type="match status" value="1"/>
</dbReference>
<reference evidence="6 7" key="1">
    <citation type="journal article" date="2016" name="C (Basel)">
        <title>Selective Growth of and Electricity Production by Marine Exoelectrogenic Bacteria in Self-Aggregated Hydrogel of Microbially Reduced Graphene Oxide.</title>
        <authorList>
            <person name="Yoshida N."/>
            <person name="Goto Y."/>
            <person name="Miyata Y."/>
        </authorList>
    </citation>
    <scope>NUCLEOTIDE SEQUENCE [LARGE SCALE GENOMIC DNA]</scope>
    <source>
        <strain evidence="6 7">NIT-T3</strain>
    </source>
</reference>
<dbReference type="PROSITE" id="PS50893">
    <property type="entry name" value="ABC_TRANSPORTER_2"/>
    <property type="match status" value="2"/>
</dbReference>
<dbReference type="InterPro" id="IPR050107">
    <property type="entry name" value="ABC_carbohydrate_import_ATPase"/>
</dbReference>
<evidence type="ECO:0000313" key="7">
    <source>
        <dbReference type="Proteomes" id="UP001319827"/>
    </source>
</evidence>
<dbReference type="SUPFAM" id="SSF52540">
    <property type="entry name" value="P-loop containing nucleoside triphosphate hydrolases"/>
    <property type="match status" value="2"/>
</dbReference>
<dbReference type="EMBL" id="AP024355">
    <property type="protein sequence ID" value="BCR03443.1"/>
    <property type="molecule type" value="Genomic_DNA"/>
</dbReference>
<protein>
    <submittedName>
        <fullName evidence="6">Sugar ABC transporter ATP-binding protein</fullName>
    </submittedName>
</protein>
<dbReference type="PROSITE" id="PS00211">
    <property type="entry name" value="ABC_TRANSPORTER_1"/>
    <property type="match status" value="2"/>
</dbReference>
<dbReference type="GO" id="GO:0005524">
    <property type="term" value="F:ATP binding"/>
    <property type="evidence" value="ECO:0007669"/>
    <property type="project" value="UniProtKB-KW"/>
</dbReference>
<dbReference type="InterPro" id="IPR017871">
    <property type="entry name" value="ABC_transporter-like_CS"/>
</dbReference>
<dbReference type="SMART" id="SM00382">
    <property type="entry name" value="AAA"/>
    <property type="match status" value="1"/>
</dbReference>
<dbReference type="Proteomes" id="UP001319827">
    <property type="component" value="Chromosome"/>
</dbReference>
<gene>
    <name evidence="6" type="ORF">DESUT3_05120</name>
</gene>
<dbReference type="CDD" id="cd03215">
    <property type="entry name" value="ABC_Carb_Monos_II"/>
    <property type="match status" value="1"/>
</dbReference>